<dbReference type="Gene3D" id="3.30.420.10">
    <property type="entry name" value="Ribonuclease H-like superfamily/Ribonuclease H"/>
    <property type="match status" value="1"/>
</dbReference>
<dbReference type="WBParaSite" id="HPBE_0001686801-mRNA-1">
    <property type="protein sequence ID" value="HPBE_0001686801-mRNA-1"/>
    <property type="gene ID" value="HPBE_0001686801"/>
</dbReference>
<reference evidence="3" key="2">
    <citation type="submission" date="2019-09" db="UniProtKB">
        <authorList>
            <consortium name="WormBaseParasite"/>
        </authorList>
    </citation>
    <scope>IDENTIFICATION</scope>
</reference>
<evidence type="ECO:0000313" key="3">
    <source>
        <dbReference type="WBParaSite" id="HPBE_0001686801-mRNA-1"/>
    </source>
</evidence>
<evidence type="ECO:0000313" key="1">
    <source>
        <dbReference type="EMBL" id="VDP07249.1"/>
    </source>
</evidence>
<accession>A0A183G5G9</accession>
<dbReference type="EMBL" id="UZAH01029658">
    <property type="protein sequence ID" value="VDP07249.1"/>
    <property type="molecule type" value="Genomic_DNA"/>
</dbReference>
<dbReference type="GO" id="GO:0003676">
    <property type="term" value="F:nucleic acid binding"/>
    <property type="evidence" value="ECO:0007669"/>
    <property type="project" value="InterPro"/>
</dbReference>
<sequence length="204" mass="23387">MLLQPRKYTLLLLGKAASARDSDYLDLEVGFPTSRNKRLEIRLIELRADNIVSMGGTLREWWRTEVRGPIGWISKEELLQNPFAFCLKYLVTKFIYYVNASEGFNVSETHESLEDEEHPRRAEAVDSRELEEAVESDPTQTTQWVPQKLSDTNEAALAAIAGILIRKTKNSSFYDSIMTSAEKWIHNDNTRSRNGWDFEGNVEA</sequence>
<organism evidence="2 3">
    <name type="scientific">Heligmosomoides polygyrus</name>
    <name type="common">Parasitic roundworm</name>
    <dbReference type="NCBI Taxonomy" id="6339"/>
    <lineage>
        <taxon>Eukaryota</taxon>
        <taxon>Metazoa</taxon>
        <taxon>Ecdysozoa</taxon>
        <taxon>Nematoda</taxon>
        <taxon>Chromadorea</taxon>
        <taxon>Rhabditida</taxon>
        <taxon>Rhabditina</taxon>
        <taxon>Rhabditomorpha</taxon>
        <taxon>Strongyloidea</taxon>
        <taxon>Heligmosomidae</taxon>
        <taxon>Heligmosomoides</taxon>
    </lineage>
</organism>
<reference evidence="1 2" key="1">
    <citation type="submission" date="2018-11" db="EMBL/GenBank/DDBJ databases">
        <authorList>
            <consortium name="Pathogen Informatics"/>
        </authorList>
    </citation>
    <scope>NUCLEOTIDE SEQUENCE [LARGE SCALE GENOMIC DNA]</scope>
</reference>
<name>A0A183G5G9_HELPZ</name>
<dbReference type="Proteomes" id="UP000050761">
    <property type="component" value="Unassembled WGS sequence"/>
</dbReference>
<evidence type="ECO:0000313" key="2">
    <source>
        <dbReference type="Proteomes" id="UP000050761"/>
    </source>
</evidence>
<dbReference type="InterPro" id="IPR036397">
    <property type="entry name" value="RNaseH_sf"/>
</dbReference>
<protein>
    <submittedName>
        <fullName evidence="3">TGc domain-containing protein</fullName>
    </submittedName>
</protein>
<dbReference type="AlphaFoldDB" id="A0A183G5G9"/>
<gene>
    <name evidence="1" type="ORF">HPBE_LOCUS16867</name>
</gene>
<keyword evidence="2" id="KW-1185">Reference proteome</keyword>
<dbReference type="OrthoDB" id="6137736at2759"/>
<proteinExistence type="predicted"/>
<accession>A0A3P8E4I9</accession>